<dbReference type="NCBIfam" id="NF033788">
    <property type="entry name" value="HTH_metalloreg"/>
    <property type="match status" value="1"/>
</dbReference>
<proteinExistence type="predicted"/>
<evidence type="ECO:0000256" key="1">
    <source>
        <dbReference type="SAM" id="MobiDB-lite"/>
    </source>
</evidence>
<dbReference type="PROSITE" id="PS50987">
    <property type="entry name" value="HTH_ARSR_2"/>
    <property type="match status" value="1"/>
</dbReference>
<dbReference type="GO" id="GO:0003700">
    <property type="term" value="F:DNA-binding transcription factor activity"/>
    <property type="evidence" value="ECO:0007669"/>
    <property type="project" value="InterPro"/>
</dbReference>
<keyword evidence="4" id="KW-1185">Reference proteome</keyword>
<comment type="caution">
    <text evidence="3">The sequence shown here is derived from an EMBL/GenBank/DDBJ whole genome shotgun (WGS) entry which is preliminary data.</text>
</comment>
<feature type="domain" description="HTH arsR-type" evidence="2">
    <location>
        <begin position="11"/>
        <end position="105"/>
    </location>
</feature>
<evidence type="ECO:0000313" key="4">
    <source>
        <dbReference type="Proteomes" id="UP000187085"/>
    </source>
</evidence>
<feature type="compositionally biased region" description="Basic and acidic residues" evidence="1">
    <location>
        <begin position="126"/>
        <end position="138"/>
    </location>
</feature>
<feature type="region of interest" description="Disordered" evidence="1">
    <location>
        <begin position="113"/>
        <end position="138"/>
    </location>
</feature>
<dbReference type="Proteomes" id="UP000187085">
    <property type="component" value="Unassembled WGS sequence"/>
</dbReference>
<sequence length="138" mass="15404">MAKREPDIAEETDLDQALLDAAFLALADPVRRAIVARLSRGPATVNELAEPHPITKQAVSRHIGVLEHAGLVSRTRDAQRRPVHLEPDRLERLTAWIDRYRLVHEAGYRALDEMLGADPSPGDQSRTADLDPSTREEM</sequence>
<dbReference type="Gene3D" id="1.10.10.10">
    <property type="entry name" value="Winged helix-like DNA-binding domain superfamily/Winged helix DNA-binding domain"/>
    <property type="match status" value="1"/>
</dbReference>
<dbReference type="CDD" id="cd00090">
    <property type="entry name" value="HTH_ARSR"/>
    <property type="match status" value="1"/>
</dbReference>
<dbReference type="EMBL" id="MRDE01000081">
    <property type="protein sequence ID" value="OMH23094.1"/>
    <property type="molecule type" value="Genomic_DNA"/>
</dbReference>
<dbReference type="InterPro" id="IPR036390">
    <property type="entry name" value="WH_DNA-bd_sf"/>
</dbReference>
<gene>
    <name evidence="3" type="ORF">BKD30_14635</name>
</gene>
<dbReference type="SUPFAM" id="SSF46785">
    <property type="entry name" value="Winged helix' DNA-binding domain"/>
    <property type="match status" value="1"/>
</dbReference>
<dbReference type="AlphaFoldDB" id="A0A1R1L6E5"/>
<dbReference type="SMART" id="SM00418">
    <property type="entry name" value="HTH_ARSR"/>
    <property type="match status" value="1"/>
</dbReference>
<dbReference type="OrthoDB" id="9806976at2"/>
<dbReference type="InterPro" id="IPR036388">
    <property type="entry name" value="WH-like_DNA-bd_sf"/>
</dbReference>
<dbReference type="InterPro" id="IPR011991">
    <property type="entry name" value="ArsR-like_HTH"/>
</dbReference>
<dbReference type="InterPro" id="IPR001845">
    <property type="entry name" value="HTH_ArsR_DNA-bd_dom"/>
</dbReference>
<reference evidence="3 4" key="1">
    <citation type="submission" date="2016-12" db="EMBL/GenBank/DDBJ databases">
        <title>Draft genome of Tersicoccus phoenicis 1P05MA.</title>
        <authorList>
            <person name="Nakajima Y."/>
            <person name="Yoshizawa S."/>
            <person name="Nakamura K."/>
            <person name="Ogura Y."/>
            <person name="Hayashi T."/>
            <person name="Kogure K."/>
        </authorList>
    </citation>
    <scope>NUCLEOTIDE SEQUENCE [LARGE SCALE GENOMIC DNA]</scope>
    <source>
        <strain evidence="3 4">1p05MA</strain>
    </source>
</reference>
<name>A0A1R1L6E5_9MICC</name>
<protein>
    <submittedName>
        <fullName evidence="3">Transcriptional regulator</fullName>
    </submittedName>
</protein>
<dbReference type="RefSeq" id="WP_076705761.1">
    <property type="nucleotide sequence ID" value="NZ_MRDE01000081.1"/>
</dbReference>
<dbReference type="PANTHER" id="PTHR38600">
    <property type="entry name" value="TRANSCRIPTIONAL REGULATORY PROTEIN"/>
    <property type="match status" value="1"/>
</dbReference>
<dbReference type="STRING" id="554083.BKD30_14635"/>
<evidence type="ECO:0000313" key="3">
    <source>
        <dbReference type="EMBL" id="OMH23094.1"/>
    </source>
</evidence>
<organism evidence="3 4">
    <name type="scientific">Tersicoccus phoenicis</name>
    <dbReference type="NCBI Taxonomy" id="554083"/>
    <lineage>
        <taxon>Bacteria</taxon>
        <taxon>Bacillati</taxon>
        <taxon>Actinomycetota</taxon>
        <taxon>Actinomycetes</taxon>
        <taxon>Micrococcales</taxon>
        <taxon>Micrococcaceae</taxon>
        <taxon>Tersicoccus</taxon>
    </lineage>
</organism>
<dbReference type="Pfam" id="PF12840">
    <property type="entry name" value="HTH_20"/>
    <property type="match status" value="1"/>
</dbReference>
<dbReference type="PANTHER" id="PTHR38600:SF2">
    <property type="entry name" value="SLL0088 PROTEIN"/>
    <property type="match status" value="1"/>
</dbReference>
<evidence type="ECO:0000259" key="2">
    <source>
        <dbReference type="PROSITE" id="PS50987"/>
    </source>
</evidence>
<accession>A0A1R1L6E5</accession>